<dbReference type="Proteomes" id="UP000069654">
    <property type="component" value="Unassembled WGS sequence"/>
</dbReference>
<accession>A0A100XAU1</accession>
<dbReference type="Pfam" id="PF23213">
    <property type="entry name" value="DUF7065"/>
    <property type="match status" value="1"/>
</dbReference>
<sequence>MAYVGRVQPTRNRVIERPTDLTTHWLTEKLTAGTPGAGRVTDFTVERIGTGQMSECYRVTLSWTGDGADRPASVVLKVAASDPTSRQTGVSLGLYEREVRFYADIAPRLTGGPIAPCYHAAYDPDSGAFDLLLGDAAPAQVGDEIRGATPEQAKLALAELGKVHAPLLGDEQLGGAEWLNRDAPIDQALLAQLYAGFVERYGNLVSDAHRLVCERLIAAFDDYLAAEAAGRPHGLVHGDFRLDNMLFGDPHAARPLTAVDWQTVAWGPALTDVAYFLGCALKTEDRRAHYDELLRAYHDALGPEPALTLDEVRDRVRRQTFTGVVMAIVPAMLVERTERGDEMFLTLLGRHCDHVLDTGALDILPPPAAPEPLRPEPADEYPHRPTDEPLWNESWYFDFVDAEQGVGGWVRLGLMPNEGVAWVNALLCGPDMPTIALTEWEAPLPADPFRTRTGTAELDMEATDPLRSYRVTVRGRGQSYDDPAVLLAGGAGEPVELTFDLEWTSAGTPYQYRITPRFEIPCTVSGTVTAGDRSYTVTAVPGQRDHSWGVRDWWGMEWVWSALHLDDGTRLHGVDVRIPDMGPIGIGYIQPPDGPLLELSGVRARETVAGTGLPVATTIELTPGDVSVDIDIQGHAPVRLTAPDGRVSHFPRAWCRVTTADGRTGVGWVEWNRVQT</sequence>
<dbReference type="InterPro" id="IPR055492">
    <property type="entry name" value="DUF7064"/>
</dbReference>
<evidence type="ECO:0000259" key="1">
    <source>
        <dbReference type="SMART" id="SM00587"/>
    </source>
</evidence>
<dbReference type="GO" id="GO:0016740">
    <property type="term" value="F:transferase activity"/>
    <property type="evidence" value="ECO:0007669"/>
    <property type="project" value="UniProtKB-KW"/>
</dbReference>
<dbReference type="InterPro" id="IPR004119">
    <property type="entry name" value="EcKL"/>
</dbReference>
<dbReference type="InterPro" id="IPR052961">
    <property type="entry name" value="Oxido-Kinase-like_Enzymes"/>
</dbReference>
<dbReference type="RefSeq" id="WP_040545973.1">
    <property type="nucleotide sequence ID" value="NZ_LT906483.1"/>
</dbReference>
<proteinExistence type="predicted"/>
<evidence type="ECO:0000313" key="3">
    <source>
        <dbReference type="Proteomes" id="UP000069654"/>
    </source>
</evidence>
<name>A0A100XAU1_MYCTH</name>
<reference evidence="3" key="2">
    <citation type="submission" date="2016-02" db="EMBL/GenBank/DDBJ databases">
        <title>Draft genome sequence of five rapidly growing Mycobacterium species.</title>
        <authorList>
            <person name="Katahira K."/>
            <person name="Gotou Y."/>
            <person name="Iida K."/>
            <person name="Ogura Y."/>
            <person name="Hayashi T."/>
        </authorList>
    </citation>
    <scope>NUCLEOTIDE SEQUENCE [LARGE SCALE GENOMIC DNA]</scope>
    <source>
        <strain evidence="3">JCM6362</strain>
    </source>
</reference>
<dbReference type="InterPro" id="IPR015897">
    <property type="entry name" value="CHK_kinase-like"/>
</dbReference>
<organism evidence="2 3">
    <name type="scientific">Mycolicibacterium thermoresistibile</name>
    <name type="common">Mycobacterium thermoresistibile</name>
    <dbReference type="NCBI Taxonomy" id="1797"/>
    <lineage>
        <taxon>Bacteria</taxon>
        <taxon>Bacillati</taxon>
        <taxon>Actinomycetota</taxon>
        <taxon>Actinomycetes</taxon>
        <taxon>Mycobacteriales</taxon>
        <taxon>Mycobacteriaceae</taxon>
        <taxon>Mycolicibacterium</taxon>
    </lineage>
</organism>
<dbReference type="Gene3D" id="3.90.1200.10">
    <property type="match status" value="1"/>
</dbReference>
<keyword evidence="2" id="KW-0808">Transferase</keyword>
<gene>
    <name evidence="2" type="ORF">RMCT_0194</name>
</gene>
<dbReference type="SMART" id="SM00587">
    <property type="entry name" value="CHK"/>
    <property type="match status" value="1"/>
</dbReference>
<comment type="caution">
    <text evidence="2">The sequence shown here is derived from an EMBL/GenBank/DDBJ whole genome shotgun (WGS) entry which is preliminary data.</text>
</comment>
<dbReference type="AlphaFoldDB" id="A0A100XAU1"/>
<reference evidence="2 3" key="1">
    <citation type="journal article" date="2016" name="Genome Announc.">
        <title>Draft Genome Sequences of Five Rapidly Growing Mycobacterium Species, M. thermoresistibile, M. fortuitum subsp. acetamidolyticum, M. canariasense, M. brisbanense, and M. novocastrense.</title>
        <authorList>
            <person name="Katahira K."/>
            <person name="Ogura Y."/>
            <person name="Gotoh Y."/>
            <person name="Hayashi T."/>
        </authorList>
    </citation>
    <scope>NUCLEOTIDE SEQUENCE [LARGE SCALE GENOMIC DNA]</scope>
    <source>
        <strain evidence="2 3">JCM6362</strain>
    </source>
</reference>
<dbReference type="SUPFAM" id="SSF56112">
    <property type="entry name" value="Protein kinase-like (PK-like)"/>
    <property type="match status" value="1"/>
</dbReference>
<dbReference type="Pfam" id="PF02958">
    <property type="entry name" value="EcKL"/>
    <property type="match status" value="2"/>
</dbReference>
<dbReference type="PANTHER" id="PTHR23020">
    <property type="entry name" value="UNCHARACTERIZED NUCLEAR HORMONE RECEPTOR-RELATED"/>
    <property type="match status" value="1"/>
</dbReference>
<dbReference type="InterPro" id="IPR011009">
    <property type="entry name" value="Kinase-like_dom_sf"/>
</dbReference>
<dbReference type="SUPFAM" id="SSF159245">
    <property type="entry name" value="AttH-like"/>
    <property type="match status" value="1"/>
</dbReference>
<dbReference type="InterPro" id="IPR055493">
    <property type="entry name" value="DUF7065"/>
</dbReference>
<dbReference type="PANTHER" id="PTHR23020:SF41">
    <property type="entry name" value="AMINOGLYCOSIDE PHOSPHOTRANSFERASE DOMAIN-CONTAINING PROTEIN"/>
    <property type="match status" value="1"/>
</dbReference>
<protein>
    <submittedName>
        <fullName evidence="2">Aminoglycoside phosphotransferase</fullName>
    </submittedName>
</protein>
<feature type="domain" description="CHK kinase-like" evidence="1">
    <location>
        <begin position="131"/>
        <end position="311"/>
    </location>
</feature>
<dbReference type="EMBL" id="BCTB01000002">
    <property type="protein sequence ID" value="GAT13222.1"/>
    <property type="molecule type" value="Genomic_DNA"/>
</dbReference>
<evidence type="ECO:0000313" key="2">
    <source>
        <dbReference type="EMBL" id="GAT13222.1"/>
    </source>
</evidence>
<dbReference type="STRING" id="1797.RMCT_0194"/>
<dbReference type="Pfam" id="PF23212">
    <property type="entry name" value="DUF7064"/>
    <property type="match status" value="1"/>
</dbReference>